<dbReference type="Proteomes" id="UP001250858">
    <property type="component" value="Chromosome"/>
</dbReference>
<organism evidence="1 2">
    <name type="scientific">Streptomyces roseicoloratus</name>
    <dbReference type="NCBI Taxonomy" id="2508722"/>
    <lineage>
        <taxon>Bacteria</taxon>
        <taxon>Bacillati</taxon>
        <taxon>Actinomycetota</taxon>
        <taxon>Actinomycetes</taxon>
        <taxon>Kitasatosporales</taxon>
        <taxon>Streptomycetaceae</taxon>
        <taxon>Streptomyces</taxon>
    </lineage>
</organism>
<reference evidence="1 2" key="1">
    <citation type="submission" date="2023-09" db="EMBL/GenBank/DDBJ databases">
        <title>Complete genome of Streptomyces roseicoloratus T14.</title>
        <authorList>
            <person name="Bashizi T."/>
            <person name="Kim M.-J."/>
            <person name="Lee G."/>
            <person name="Tagele S.B."/>
            <person name="Shin J.-H."/>
        </authorList>
    </citation>
    <scope>NUCLEOTIDE SEQUENCE [LARGE SCALE GENOMIC DNA]</scope>
    <source>
        <strain evidence="1 2">T14</strain>
    </source>
</reference>
<evidence type="ECO:0000313" key="1">
    <source>
        <dbReference type="EMBL" id="WMX48617.1"/>
    </source>
</evidence>
<protein>
    <recommendedName>
        <fullName evidence="3">FAD-binding domain-containing protein</fullName>
    </recommendedName>
</protein>
<dbReference type="SUPFAM" id="SSF51971">
    <property type="entry name" value="Nucleotide-binding domain"/>
    <property type="match status" value="1"/>
</dbReference>
<evidence type="ECO:0000313" key="2">
    <source>
        <dbReference type="Proteomes" id="UP001250858"/>
    </source>
</evidence>
<name>A0ABY9S2Z1_9ACTN</name>
<proteinExistence type="predicted"/>
<keyword evidence="2" id="KW-1185">Reference proteome</keyword>
<evidence type="ECO:0008006" key="3">
    <source>
        <dbReference type="Google" id="ProtNLM"/>
    </source>
</evidence>
<dbReference type="RefSeq" id="WP_309550021.1">
    <property type="nucleotide sequence ID" value="NZ_CP133762.1"/>
</dbReference>
<gene>
    <name evidence="1" type="ORF">RGF97_32765</name>
</gene>
<sequence length="143" mass="14954">MKRAVVMGGSYAGLFAARVLSDVADEVVVLEPDDIGADGTGSRAPQRRQLHALLAQGHRQLERWFPGITAELVADGARMGEGGDVRFYVDGRLKAPADGLRMLGAGRPLLESGCAGGSPRCRTYGPCARTPAAWCWTAGGSAA</sequence>
<dbReference type="EMBL" id="CP133762">
    <property type="protein sequence ID" value="WMX48617.1"/>
    <property type="molecule type" value="Genomic_DNA"/>
</dbReference>
<accession>A0ABY9S2Z1</accession>